<name>A0A1I2PEZ9_9BACL</name>
<evidence type="ECO:0000313" key="2">
    <source>
        <dbReference type="EMBL" id="SFG14080.1"/>
    </source>
</evidence>
<accession>A0A1I2PEZ9</accession>
<dbReference type="PANTHER" id="PTHR37298:SF1">
    <property type="entry name" value="UPF0111 PROTEIN YKAA"/>
    <property type="match status" value="1"/>
</dbReference>
<dbReference type="EMBL" id="FOOK01000017">
    <property type="protein sequence ID" value="SFG14080.1"/>
    <property type="molecule type" value="Genomic_DNA"/>
</dbReference>
<dbReference type="Proteomes" id="UP000198661">
    <property type="component" value="Unassembled WGS sequence"/>
</dbReference>
<organism evidence="2 3">
    <name type="scientific">Planifilum fulgidum</name>
    <dbReference type="NCBI Taxonomy" id="201973"/>
    <lineage>
        <taxon>Bacteria</taxon>
        <taxon>Bacillati</taxon>
        <taxon>Bacillota</taxon>
        <taxon>Bacilli</taxon>
        <taxon>Bacillales</taxon>
        <taxon>Thermoactinomycetaceae</taxon>
        <taxon>Planifilum</taxon>
    </lineage>
</organism>
<dbReference type="InterPro" id="IPR018445">
    <property type="entry name" value="Put_Phosphate_transp_reg"/>
</dbReference>
<dbReference type="AlphaFoldDB" id="A0A1I2PEZ9"/>
<evidence type="ECO:0000256" key="1">
    <source>
        <dbReference type="ARBA" id="ARBA00008591"/>
    </source>
</evidence>
<keyword evidence="3" id="KW-1185">Reference proteome</keyword>
<dbReference type="PANTHER" id="PTHR37298">
    <property type="entry name" value="UPF0111 PROTEIN YKAA"/>
    <property type="match status" value="1"/>
</dbReference>
<gene>
    <name evidence="2" type="ORF">SAMN04488025_11750</name>
</gene>
<evidence type="ECO:0008006" key="4">
    <source>
        <dbReference type="Google" id="ProtNLM"/>
    </source>
</evidence>
<proteinExistence type="inferred from homology"/>
<dbReference type="RefSeq" id="WP_092038736.1">
    <property type="nucleotide sequence ID" value="NZ_FOOK01000017.1"/>
</dbReference>
<evidence type="ECO:0000313" key="3">
    <source>
        <dbReference type="Proteomes" id="UP000198661"/>
    </source>
</evidence>
<reference evidence="3" key="1">
    <citation type="submission" date="2016-10" db="EMBL/GenBank/DDBJ databases">
        <authorList>
            <person name="Varghese N."/>
            <person name="Submissions S."/>
        </authorList>
    </citation>
    <scope>NUCLEOTIDE SEQUENCE [LARGE SCALE GENOMIC DNA]</scope>
    <source>
        <strain evidence="3">DSM 44945</strain>
    </source>
</reference>
<protein>
    <recommendedName>
        <fullName evidence="4">Phosphate transport regulator</fullName>
    </recommendedName>
</protein>
<dbReference type="OrthoDB" id="9797568at2"/>
<dbReference type="Gene3D" id="1.20.58.220">
    <property type="entry name" value="Phosphate transport system protein phou homolog 2, domain 2"/>
    <property type="match status" value="1"/>
</dbReference>
<dbReference type="InterPro" id="IPR038078">
    <property type="entry name" value="PhoU-like_sf"/>
</dbReference>
<sequence>MLHLKKKGTELLDLLIQSAENTYQASLIFRKAMNGDLNPTAYIQELNDLEKKGDQITRQIYTDLDQVFVTPLDREDIITLASKIDDVIDGIEATISRFDYLDIPYTDQTMKQFAEVLVSSCEHILSAMKLLSQKKYLQIREHTIEINHLENEGNRLMREGIRTIFTNPRDPYHDFKLKEVYERLERVTDCCEDVADILDSVLLRYA</sequence>
<comment type="similarity">
    <text evidence="1">Belongs to the UPF0111 family.</text>
</comment>
<dbReference type="STRING" id="201973.SAMN04488025_11750"/>
<dbReference type="InterPro" id="IPR052912">
    <property type="entry name" value="UPF0111_domain"/>
</dbReference>
<dbReference type="Pfam" id="PF01865">
    <property type="entry name" value="PhoU_div"/>
    <property type="match status" value="1"/>
</dbReference>